<proteinExistence type="predicted"/>
<sequence>MLEDKSRISNTNKWYQKVQMCRRLPPRCSSVDGYHKLECYKLSLRNAQLPGVNIPLANIGKLENGHVISHSCLFLRQTTKYSENRFMENGNLLVFTVITDVVLEIVEEKHGKQNSDYLYTAA</sequence>
<name>A0A183H946_9BILA</name>
<evidence type="ECO:0000313" key="2">
    <source>
        <dbReference type="Proteomes" id="UP000267606"/>
    </source>
</evidence>
<dbReference type="STRING" id="387005.A0A183H946"/>
<dbReference type="EMBL" id="UZAJ01002890">
    <property type="protein sequence ID" value="VDO38581.1"/>
    <property type="molecule type" value="Genomic_DNA"/>
</dbReference>
<reference evidence="1 2" key="2">
    <citation type="submission" date="2018-11" db="EMBL/GenBank/DDBJ databases">
        <authorList>
            <consortium name="Pathogen Informatics"/>
        </authorList>
    </citation>
    <scope>NUCLEOTIDE SEQUENCE [LARGE SCALE GENOMIC DNA]</scope>
</reference>
<protein>
    <submittedName>
        <fullName evidence="1 3">Uncharacterized protein</fullName>
    </submittedName>
</protein>
<organism evidence="3">
    <name type="scientific">Onchocerca flexuosa</name>
    <dbReference type="NCBI Taxonomy" id="387005"/>
    <lineage>
        <taxon>Eukaryota</taxon>
        <taxon>Metazoa</taxon>
        <taxon>Ecdysozoa</taxon>
        <taxon>Nematoda</taxon>
        <taxon>Chromadorea</taxon>
        <taxon>Rhabditida</taxon>
        <taxon>Spirurina</taxon>
        <taxon>Spiruromorpha</taxon>
        <taxon>Filarioidea</taxon>
        <taxon>Onchocercidae</taxon>
        <taxon>Onchocerca</taxon>
    </lineage>
</organism>
<dbReference type="Proteomes" id="UP000267606">
    <property type="component" value="Unassembled WGS sequence"/>
</dbReference>
<keyword evidence="2" id="KW-1185">Reference proteome</keyword>
<reference evidence="3" key="1">
    <citation type="submission" date="2016-06" db="UniProtKB">
        <authorList>
            <consortium name="WormBaseParasite"/>
        </authorList>
    </citation>
    <scope>IDENTIFICATION</scope>
</reference>
<accession>A0A183H946</accession>
<evidence type="ECO:0000313" key="1">
    <source>
        <dbReference type="EMBL" id="VDO38581.1"/>
    </source>
</evidence>
<dbReference type="AlphaFoldDB" id="A0A183H946"/>
<dbReference type="WBParaSite" id="OFLC_0000400701-mRNA-1">
    <property type="protein sequence ID" value="OFLC_0000400701-mRNA-1"/>
    <property type="gene ID" value="OFLC_0000400701"/>
</dbReference>
<evidence type="ECO:0000313" key="3">
    <source>
        <dbReference type="WBParaSite" id="OFLC_0000400701-mRNA-1"/>
    </source>
</evidence>
<gene>
    <name evidence="1" type="ORF">OFLC_LOCUS4012</name>
</gene>